<feature type="region of interest" description="Disordered" evidence="1">
    <location>
        <begin position="1"/>
        <end position="39"/>
    </location>
</feature>
<evidence type="ECO:0000313" key="2">
    <source>
        <dbReference type="EMBL" id="QCD86611.1"/>
    </source>
</evidence>
<gene>
    <name evidence="2" type="ORF">DEO72_LG3g1135</name>
</gene>
<sequence length="87" mass="9731">MTITEQQHTNSRSSLTPPRSREREPTTTAAARESSSSRAPEWVRAAIAVSLNTLHDESIFKSKEAKEKPCEIDEASMEKDDGTEARR</sequence>
<dbReference type="AlphaFoldDB" id="A0A4D6LDD5"/>
<proteinExistence type="predicted"/>
<feature type="region of interest" description="Disordered" evidence="1">
    <location>
        <begin position="61"/>
        <end position="87"/>
    </location>
</feature>
<evidence type="ECO:0000256" key="1">
    <source>
        <dbReference type="SAM" id="MobiDB-lite"/>
    </source>
</evidence>
<protein>
    <submittedName>
        <fullName evidence="2">Uncharacterized protein</fullName>
    </submittedName>
</protein>
<name>A0A4D6LDD5_VIGUN</name>
<keyword evidence="3" id="KW-1185">Reference proteome</keyword>
<dbReference type="EMBL" id="CP039347">
    <property type="protein sequence ID" value="QCD86611.1"/>
    <property type="molecule type" value="Genomic_DNA"/>
</dbReference>
<feature type="compositionally biased region" description="Polar residues" evidence="1">
    <location>
        <begin position="1"/>
        <end position="10"/>
    </location>
</feature>
<organism evidence="2 3">
    <name type="scientific">Vigna unguiculata</name>
    <name type="common">Cowpea</name>
    <dbReference type="NCBI Taxonomy" id="3917"/>
    <lineage>
        <taxon>Eukaryota</taxon>
        <taxon>Viridiplantae</taxon>
        <taxon>Streptophyta</taxon>
        <taxon>Embryophyta</taxon>
        <taxon>Tracheophyta</taxon>
        <taxon>Spermatophyta</taxon>
        <taxon>Magnoliopsida</taxon>
        <taxon>eudicotyledons</taxon>
        <taxon>Gunneridae</taxon>
        <taxon>Pentapetalae</taxon>
        <taxon>rosids</taxon>
        <taxon>fabids</taxon>
        <taxon>Fabales</taxon>
        <taxon>Fabaceae</taxon>
        <taxon>Papilionoideae</taxon>
        <taxon>50 kb inversion clade</taxon>
        <taxon>NPAAA clade</taxon>
        <taxon>indigoferoid/millettioid clade</taxon>
        <taxon>Phaseoleae</taxon>
        <taxon>Vigna</taxon>
    </lineage>
</organism>
<dbReference type="Proteomes" id="UP000501690">
    <property type="component" value="Linkage Group LG3"/>
</dbReference>
<accession>A0A4D6LDD5</accession>
<feature type="compositionally biased region" description="Low complexity" evidence="1">
    <location>
        <begin position="26"/>
        <end position="39"/>
    </location>
</feature>
<reference evidence="2 3" key="1">
    <citation type="submission" date="2019-04" db="EMBL/GenBank/DDBJ databases">
        <title>An improved genome assembly and genetic linkage map for asparagus bean, Vigna unguiculata ssp. sesquipedialis.</title>
        <authorList>
            <person name="Xia Q."/>
            <person name="Zhang R."/>
            <person name="Dong Y."/>
        </authorList>
    </citation>
    <scope>NUCLEOTIDE SEQUENCE [LARGE SCALE GENOMIC DNA]</scope>
    <source>
        <tissue evidence="2">Leaf</tissue>
    </source>
</reference>
<evidence type="ECO:0000313" key="3">
    <source>
        <dbReference type="Proteomes" id="UP000501690"/>
    </source>
</evidence>